<dbReference type="NCBIfam" id="NF010186">
    <property type="entry name" value="PRK13665.1"/>
    <property type="match status" value="1"/>
</dbReference>
<evidence type="ECO:0000256" key="4">
    <source>
        <dbReference type="ARBA" id="ARBA00023136"/>
    </source>
</evidence>
<reference evidence="6 7" key="1">
    <citation type="submission" date="2019-08" db="EMBL/GenBank/DDBJ databases">
        <title>Deep-cultivation of Planctomycetes and their phenomic and genomic characterization uncovers novel biology.</title>
        <authorList>
            <person name="Wiegand S."/>
            <person name="Jogler M."/>
            <person name="Boedeker C."/>
            <person name="Pinto D."/>
            <person name="Vollmers J."/>
            <person name="Rivas-Marin E."/>
            <person name="Kohn T."/>
            <person name="Peeters S.H."/>
            <person name="Heuer A."/>
            <person name="Rast P."/>
            <person name="Oberbeckmann S."/>
            <person name="Bunk B."/>
            <person name="Jeske O."/>
            <person name="Meyerdierks A."/>
            <person name="Storesund J.E."/>
            <person name="Kallscheuer N."/>
            <person name="Luecker S."/>
            <person name="Lage O.M."/>
            <person name="Pohl T."/>
            <person name="Merkel B.J."/>
            <person name="Hornburger P."/>
            <person name="Mueller R.-W."/>
            <person name="Bruemmer F."/>
            <person name="Labrenz M."/>
            <person name="Spormann A.M."/>
            <person name="Op den Camp H."/>
            <person name="Overmann J."/>
            <person name="Amann R."/>
            <person name="Jetten M.S.M."/>
            <person name="Mascher T."/>
            <person name="Medema M.H."/>
            <person name="Devos D.P."/>
            <person name="Kaster A.-K."/>
            <person name="Ovreas L."/>
            <person name="Rohde M."/>
            <person name="Galperin M.Y."/>
            <person name="Jogler C."/>
        </authorList>
    </citation>
    <scope>NUCLEOTIDE SEQUENCE [LARGE SCALE GENOMIC DNA]</scope>
    <source>
        <strain evidence="6 7">OJF2</strain>
    </source>
</reference>
<evidence type="ECO:0000256" key="1">
    <source>
        <dbReference type="ARBA" id="ARBA00022475"/>
    </source>
</evidence>
<feature type="transmembrane region" description="Helical" evidence="5">
    <location>
        <begin position="20"/>
        <end position="41"/>
    </location>
</feature>
<sequence length="357" mass="38490">MSAPLFAQVNAPSTAPTLFYLLIILIGVIVLLLCIFLAKYFNLWIQAKMTQANVSIWDLVGMTFRKVNPNIIVRSKIMAYQSGLTEKDGVTTRALEAHFLAGGNVPNVVRALIAANRADIPLSYKRAAAIDLAGRNVLEAVQTSVNPKVIPCPDPTQGRQTIDGVAKNGIQLKVKAKVTVRTNLDRLVGGATDETIIARVGEGIVNAIGSADTHEMVLERPDSISKRVLEKGLDAGTAYEILSIDIADIDVGDNIGANLQALRAEADTRVARAKAEERRAFGAAKEQEMLAHVQENRAKVVAAEAEVPMAIAEAFRKGNLGINDYYQLRNIQADTEMRSSIAGTGNAVRREVAPSPQ</sequence>
<keyword evidence="1 5" id="KW-1003">Cell membrane</keyword>
<organism evidence="6 7">
    <name type="scientific">Aquisphaera giovannonii</name>
    <dbReference type="NCBI Taxonomy" id="406548"/>
    <lineage>
        <taxon>Bacteria</taxon>
        <taxon>Pseudomonadati</taxon>
        <taxon>Planctomycetota</taxon>
        <taxon>Planctomycetia</taxon>
        <taxon>Isosphaerales</taxon>
        <taxon>Isosphaeraceae</taxon>
        <taxon>Aquisphaera</taxon>
    </lineage>
</organism>
<gene>
    <name evidence="5" type="primary">floA</name>
    <name evidence="6" type="ORF">OJF2_13600</name>
</gene>
<keyword evidence="3 5" id="KW-1133">Transmembrane helix</keyword>
<dbReference type="EMBL" id="CP042997">
    <property type="protein sequence ID" value="QEH32875.1"/>
    <property type="molecule type" value="Genomic_DNA"/>
</dbReference>
<comment type="subcellular location">
    <subcellularLocation>
        <location evidence="5">Cell membrane</location>
        <topology evidence="5">Single-pass membrane protein</topology>
    </subcellularLocation>
    <subcellularLocation>
        <location evidence="5">Membrane raft</location>
        <topology evidence="5">Single-pass membrane protein</topology>
    </subcellularLocation>
</comment>
<dbReference type="GO" id="GO:0045121">
    <property type="term" value="C:membrane raft"/>
    <property type="evidence" value="ECO:0007669"/>
    <property type="project" value="UniProtKB-SubCell"/>
</dbReference>
<evidence type="ECO:0000256" key="5">
    <source>
        <dbReference type="HAMAP-Rule" id="MF_01562"/>
    </source>
</evidence>
<keyword evidence="4 5" id="KW-0472">Membrane</keyword>
<dbReference type="GO" id="GO:0005886">
    <property type="term" value="C:plasma membrane"/>
    <property type="evidence" value="ECO:0007669"/>
    <property type="project" value="UniProtKB-SubCell"/>
</dbReference>
<comment type="subunit">
    <text evidence="5">Homooligomerizes.</text>
</comment>
<dbReference type="Proteomes" id="UP000324233">
    <property type="component" value="Chromosome"/>
</dbReference>
<protein>
    <recommendedName>
        <fullName evidence="5">Flotillin-like protein FloA</fullName>
    </recommendedName>
</protein>
<evidence type="ECO:0000256" key="2">
    <source>
        <dbReference type="ARBA" id="ARBA00022692"/>
    </source>
</evidence>
<keyword evidence="7" id="KW-1185">Reference proteome</keyword>
<comment type="caution">
    <text evidence="5">Lacks conserved residue(s) required for the propagation of feature annotation.</text>
</comment>
<evidence type="ECO:0000256" key="3">
    <source>
        <dbReference type="ARBA" id="ARBA00022989"/>
    </source>
</evidence>
<accession>A0A5B9VYR3</accession>
<dbReference type="RefSeq" id="WP_148592377.1">
    <property type="nucleotide sequence ID" value="NZ_CP042997.1"/>
</dbReference>
<evidence type="ECO:0000313" key="6">
    <source>
        <dbReference type="EMBL" id="QEH32875.1"/>
    </source>
</evidence>
<dbReference type="InterPro" id="IPR022853">
    <property type="entry name" value="FloA"/>
</dbReference>
<dbReference type="OrthoDB" id="9808365at2"/>
<dbReference type="KEGG" id="agv:OJF2_13600"/>
<dbReference type="HAMAP" id="MF_01562">
    <property type="entry name" value="FloA"/>
    <property type="match status" value="1"/>
</dbReference>
<name>A0A5B9VYR3_9BACT</name>
<comment type="similarity">
    <text evidence="5">Belongs to the flotillin-like FloA family.</text>
</comment>
<keyword evidence="2 5" id="KW-0812">Transmembrane</keyword>
<proteinExistence type="inferred from homology"/>
<dbReference type="AlphaFoldDB" id="A0A5B9VYR3"/>
<evidence type="ECO:0000313" key="7">
    <source>
        <dbReference type="Proteomes" id="UP000324233"/>
    </source>
</evidence>
<dbReference type="Pfam" id="PF12127">
    <property type="entry name" value="FloA"/>
    <property type="match status" value="1"/>
</dbReference>
<comment type="function">
    <text evidence="5">Found in functional membrane microdomains (FMM) that may be equivalent to eukaryotic membrane rafts FMMs are highly dynamic and increase in number as cells age. Flotillins are thought to be important factors in membrane fluidity.</text>
</comment>